<evidence type="ECO:0000256" key="1">
    <source>
        <dbReference type="SAM" id="SignalP"/>
    </source>
</evidence>
<protein>
    <submittedName>
        <fullName evidence="2">Uncharacterized protein</fullName>
    </submittedName>
</protein>
<dbReference type="InterPro" id="IPR029058">
    <property type="entry name" value="AB_hydrolase_fold"/>
</dbReference>
<reference evidence="2 3" key="1">
    <citation type="submission" date="2017-03" db="EMBL/GenBank/DDBJ databases">
        <title>WGS assembly of Porphyra umbilicalis.</title>
        <authorList>
            <person name="Brawley S.H."/>
            <person name="Blouin N.A."/>
            <person name="Ficko-Blean E."/>
            <person name="Wheeler G.L."/>
            <person name="Lohr M."/>
            <person name="Goodson H.V."/>
            <person name="Jenkins J.W."/>
            <person name="Blaby-Haas C.E."/>
            <person name="Helliwell K.E."/>
            <person name="Chan C."/>
            <person name="Marriage T."/>
            <person name="Bhattacharya D."/>
            <person name="Klein A.S."/>
            <person name="Badis Y."/>
            <person name="Brodie J."/>
            <person name="Cao Y."/>
            <person name="Collen J."/>
            <person name="Dittami S.M."/>
            <person name="Gachon C.M."/>
            <person name="Green B.R."/>
            <person name="Karpowicz S."/>
            <person name="Kim J.W."/>
            <person name="Kudahl U."/>
            <person name="Lin S."/>
            <person name="Michel G."/>
            <person name="Mittag M."/>
            <person name="Olson B.J."/>
            <person name="Pangilinan J."/>
            <person name="Peng Y."/>
            <person name="Qiu H."/>
            <person name="Shu S."/>
            <person name="Singer J.T."/>
            <person name="Smith A.G."/>
            <person name="Sprecher B.N."/>
            <person name="Wagner V."/>
            <person name="Wang W."/>
            <person name="Wang Z.-Y."/>
            <person name="Yan J."/>
            <person name="Yarish C."/>
            <person name="Zoeuner-Riek S."/>
            <person name="Zhuang Y."/>
            <person name="Zou Y."/>
            <person name="Lindquist E.A."/>
            <person name="Grimwood J."/>
            <person name="Barry K."/>
            <person name="Rokhsar D.S."/>
            <person name="Schmutz J."/>
            <person name="Stiller J.W."/>
            <person name="Grossman A.R."/>
            <person name="Prochnik S.E."/>
        </authorList>
    </citation>
    <scope>NUCLEOTIDE SEQUENCE [LARGE SCALE GENOMIC DNA]</scope>
    <source>
        <strain evidence="2">4086291</strain>
    </source>
</reference>
<gene>
    <name evidence="2" type="ORF">BU14_0446s0011</name>
</gene>
<dbReference type="Proteomes" id="UP000218209">
    <property type="component" value="Unassembled WGS sequence"/>
</dbReference>
<dbReference type="EMBL" id="KV919069">
    <property type="protein sequence ID" value="OSX72316.1"/>
    <property type="molecule type" value="Genomic_DNA"/>
</dbReference>
<dbReference type="InterPro" id="IPR050565">
    <property type="entry name" value="LYPA1-2/EST-like"/>
</dbReference>
<proteinExistence type="predicted"/>
<dbReference type="SUPFAM" id="SSF53474">
    <property type="entry name" value="alpha/beta-Hydrolases"/>
    <property type="match status" value="1"/>
</dbReference>
<sequence length="357" mass="37711">MAPAALITLLLLSVLVAATPTAALGGEPYVFPPTPPAPYPMEREAFLSAASLRALLATNTTWTDSTRALTPDEIPPATPLSCGARVPDTDHTVRCDASAPLGGIVLEPPRRATTSIIFLHGGTDGPWIYHTLFRTFLRSAPTAFASVRWVFPIAPRYASTAAPFFLPNFHMWSDVTPLFGQALGRAVADNTTTVGGFEAALTDPTAHYDALGLFFTARRIDALVAAERRALPRRRGKVLLFGHSLGAAAATAVAAMSAPRVDGVVAAQGFLPGAASLLRLAAALPRPRRGGRIELVAGGTDPSSPPPLVDASARVLRRVLGRAARVSYTLLPGVTHFSWVTPGRDADAMVGVLRRYL</sequence>
<dbReference type="PANTHER" id="PTHR10655:SF17">
    <property type="entry name" value="LYSOPHOSPHOLIPASE-LIKE PROTEIN 1"/>
    <property type="match status" value="1"/>
</dbReference>
<feature type="chain" id="PRO_5012055573" evidence="1">
    <location>
        <begin position="19"/>
        <end position="357"/>
    </location>
</feature>
<keyword evidence="3" id="KW-1185">Reference proteome</keyword>
<evidence type="ECO:0000313" key="3">
    <source>
        <dbReference type="Proteomes" id="UP000218209"/>
    </source>
</evidence>
<keyword evidence="1" id="KW-0732">Signal</keyword>
<dbReference type="AlphaFoldDB" id="A0A1X6NUX8"/>
<organism evidence="2 3">
    <name type="scientific">Porphyra umbilicalis</name>
    <name type="common">Purple laver</name>
    <name type="synonym">Red alga</name>
    <dbReference type="NCBI Taxonomy" id="2786"/>
    <lineage>
        <taxon>Eukaryota</taxon>
        <taxon>Rhodophyta</taxon>
        <taxon>Bangiophyceae</taxon>
        <taxon>Bangiales</taxon>
        <taxon>Bangiaceae</taxon>
        <taxon>Porphyra</taxon>
    </lineage>
</organism>
<evidence type="ECO:0000313" key="2">
    <source>
        <dbReference type="EMBL" id="OSX72316.1"/>
    </source>
</evidence>
<feature type="signal peptide" evidence="1">
    <location>
        <begin position="1"/>
        <end position="18"/>
    </location>
</feature>
<name>A0A1X6NUX8_PORUM</name>
<dbReference type="Gene3D" id="3.40.50.1820">
    <property type="entry name" value="alpha/beta hydrolase"/>
    <property type="match status" value="1"/>
</dbReference>
<accession>A0A1X6NUX8</accession>
<dbReference type="PANTHER" id="PTHR10655">
    <property type="entry name" value="LYSOPHOSPHOLIPASE-RELATED"/>
    <property type="match status" value="1"/>
</dbReference>